<feature type="compositionally biased region" description="Basic and acidic residues" evidence="1">
    <location>
        <begin position="80"/>
        <end position="91"/>
    </location>
</feature>
<dbReference type="EMBL" id="CAXHTA020000004">
    <property type="protein sequence ID" value="CAL5220517.1"/>
    <property type="molecule type" value="Genomic_DNA"/>
</dbReference>
<organism evidence="2 3">
    <name type="scientific">Coccomyxa viridis</name>
    <dbReference type="NCBI Taxonomy" id="1274662"/>
    <lineage>
        <taxon>Eukaryota</taxon>
        <taxon>Viridiplantae</taxon>
        <taxon>Chlorophyta</taxon>
        <taxon>core chlorophytes</taxon>
        <taxon>Trebouxiophyceae</taxon>
        <taxon>Trebouxiophyceae incertae sedis</taxon>
        <taxon>Coccomyxaceae</taxon>
        <taxon>Coccomyxa</taxon>
    </lineage>
</organism>
<feature type="compositionally biased region" description="Polar residues" evidence="1">
    <location>
        <begin position="21"/>
        <end position="32"/>
    </location>
</feature>
<feature type="region of interest" description="Disordered" evidence="1">
    <location>
        <begin position="192"/>
        <end position="275"/>
    </location>
</feature>
<evidence type="ECO:0000256" key="1">
    <source>
        <dbReference type="SAM" id="MobiDB-lite"/>
    </source>
</evidence>
<evidence type="ECO:0000313" key="3">
    <source>
        <dbReference type="Proteomes" id="UP001497392"/>
    </source>
</evidence>
<gene>
    <name evidence="2" type="primary">g2549</name>
    <name evidence="2" type="ORF">VP750_LOCUS2176</name>
</gene>
<feature type="region of interest" description="Disordered" evidence="1">
    <location>
        <begin position="1"/>
        <end position="159"/>
    </location>
</feature>
<feature type="compositionally biased region" description="Polar residues" evidence="1">
    <location>
        <begin position="265"/>
        <end position="275"/>
    </location>
</feature>
<feature type="compositionally biased region" description="Basic residues" evidence="1">
    <location>
        <begin position="1"/>
        <end position="10"/>
    </location>
</feature>
<accession>A0ABP1FSL1</accession>
<evidence type="ECO:0000313" key="2">
    <source>
        <dbReference type="EMBL" id="CAL5220517.1"/>
    </source>
</evidence>
<feature type="compositionally biased region" description="Acidic residues" evidence="1">
    <location>
        <begin position="33"/>
        <end position="55"/>
    </location>
</feature>
<reference evidence="2 3" key="1">
    <citation type="submission" date="2024-06" db="EMBL/GenBank/DDBJ databases">
        <authorList>
            <person name="Kraege A."/>
            <person name="Thomma B."/>
        </authorList>
    </citation>
    <scope>NUCLEOTIDE SEQUENCE [LARGE SCALE GENOMIC DNA]</scope>
</reference>
<protein>
    <submittedName>
        <fullName evidence="2">G2549 protein</fullName>
    </submittedName>
</protein>
<comment type="caution">
    <text evidence="2">The sequence shown here is derived from an EMBL/GenBank/DDBJ whole genome shotgun (WGS) entry which is preliminary data.</text>
</comment>
<keyword evidence="3" id="KW-1185">Reference proteome</keyword>
<dbReference type="Proteomes" id="UP001497392">
    <property type="component" value="Unassembled WGS sequence"/>
</dbReference>
<proteinExistence type="predicted"/>
<name>A0ABP1FSL1_9CHLO</name>
<sequence length="300" mass="32592">MNLTHGSHKSVRIDQDETSQDGHASTPISLTVDSDEEETLCVDGSSEESAQDEENSGVGCESHVQWDDKTEPGEQPDAGHSGHKDASHTEADSPDEQPSSRASEQARANGLKEPPLTALSLLVQREDSLSLAHRRMSAHDSPRSRHSTGEVSKGDQRRSRFHFAPADLLNAETFHQVTGSIKALYHRSISLGTPQAKRSSFDERGRSGRSRHSPVHALRSSMKRATSEGLPAEAELLCPQGSGQLPDCPEAGQGGSDSPARHPNRSSLKTSLSRRNSLQLQACGLEVEPLHDRRISVHFE</sequence>